<evidence type="ECO:0000256" key="2">
    <source>
        <dbReference type="SAM" id="SignalP"/>
    </source>
</evidence>
<evidence type="ECO:0000313" key="4">
    <source>
        <dbReference type="RefSeq" id="XP_029312303.1"/>
    </source>
</evidence>
<feature type="chain" id="PRO_5026888175" evidence="2">
    <location>
        <begin position="19"/>
        <end position="256"/>
    </location>
</feature>
<keyword evidence="2" id="KW-0732">Signal</keyword>
<name>A0A6J2RMZ8_COTGO</name>
<dbReference type="InParanoid" id="A0A6J2RMZ8"/>
<accession>A0A6J2RMZ8</accession>
<reference evidence="4" key="1">
    <citation type="submission" date="2025-08" db="UniProtKB">
        <authorList>
            <consortium name="RefSeq"/>
        </authorList>
    </citation>
    <scope>IDENTIFICATION</scope>
</reference>
<dbReference type="OrthoDB" id="8963097at2759"/>
<feature type="region of interest" description="Disordered" evidence="1">
    <location>
        <begin position="211"/>
        <end position="256"/>
    </location>
</feature>
<dbReference type="Proteomes" id="UP000504630">
    <property type="component" value="Chromosome 19"/>
</dbReference>
<protein>
    <submittedName>
        <fullName evidence="4">Uncharacterized protein LOC115024664 isoform X1</fullName>
    </submittedName>
</protein>
<dbReference type="RefSeq" id="XP_029312303.1">
    <property type="nucleotide sequence ID" value="XM_029456443.1"/>
</dbReference>
<evidence type="ECO:0000256" key="1">
    <source>
        <dbReference type="SAM" id="MobiDB-lite"/>
    </source>
</evidence>
<evidence type="ECO:0000313" key="3">
    <source>
        <dbReference type="Proteomes" id="UP000504630"/>
    </source>
</evidence>
<feature type="compositionally biased region" description="Basic and acidic residues" evidence="1">
    <location>
        <begin position="211"/>
        <end position="246"/>
    </location>
</feature>
<dbReference type="KEGG" id="cgob:115024664"/>
<feature type="compositionally biased region" description="Polar residues" evidence="1">
    <location>
        <begin position="247"/>
        <end position="256"/>
    </location>
</feature>
<sequence length="256" mass="28648">MGDVWLLVCVLTVCLAEGSCLSIRDVNERSGEGLQRTSRELSPNDISLKKAFALLQSMESMFEQEVVGHLKRKPLSRKDFKTERKNYDPHRNLSNHKVPYASKKETSSDYVVPYALLNEVPYVFVPYALANEKSSDVVPWANETSSDVVPWANETSSDVVPWDNETSSNVVDYALLNEVPYVFVPYDLANETSSDMVPWANATASDHDVHYTSKNETSSDHYASKNETSSDHYASKNETSSDHYASKNETSSDVAT</sequence>
<proteinExistence type="predicted"/>
<keyword evidence="3" id="KW-1185">Reference proteome</keyword>
<feature type="signal peptide" evidence="2">
    <location>
        <begin position="1"/>
        <end position="18"/>
    </location>
</feature>
<dbReference type="GeneID" id="115024664"/>
<organism evidence="3 4">
    <name type="scientific">Cottoperca gobio</name>
    <name type="common">Frogmouth</name>
    <name type="synonym">Aphritis gobio</name>
    <dbReference type="NCBI Taxonomy" id="56716"/>
    <lineage>
        <taxon>Eukaryota</taxon>
        <taxon>Metazoa</taxon>
        <taxon>Chordata</taxon>
        <taxon>Craniata</taxon>
        <taxon>Vertebrata</taxon>
        <taxon>Euteleostomi</taxon>
        <taxon>Actinopterygii</taxon>
        <taxon>Neopterygii</taxon>
        <taxon>Teleostei</taxon>
        <taxon>Neoteleostei</taxon>
        <taxon>Acanthomorphata</taxon>
        <taxon>Eupercaria</taxon>
        <taxon>Perciformes</taxon>
        <taxon>Notothenioidei</taxon>
        <taxon>Bovichtidae</taxon>
        <taxon>Cottoperca</taxon>
    </lineage>
</organism>
<gene>
    <name evidence="4" type="primary">LOC115024664</name>
</gene>
<dbReference type="AlphaFoldDB" id="A0A6J2RMZ8"/>